<dbReference type="PROSITE" id="PS51293">
    <property type="entry name" value="SANT"/>
    <property type="match status" value="1"/>
</dbReference>
<keyword evidence="5" id="KW-0460">Magnesium</keyword>
<dbReference type="Pfam" id="PF01926">
    <property type="entry name" value="MMR_HSR1"/>
    <property type="match status" value="1"/>
</dbReference>
<feature type="domain" description="Myb-like" evidence="10">
    <location>
        <begin position="42"/>
        <end position="92"/>
    </location>
</feature>
<dbReference type="GO" id="GO:0007389">
    <property type="term" value="P:pattern specification process"/>
    <property type="evidence" value="ECO:0007669"/>
    <property type="project" value="TreeGrafter"/>
</dbReference>
<dbReference type="SUPFAM" id="SSF52540">
    <property type="entry name" value="P-loop containing nucleoside triphosphate hydrolases"/>
    <property type="match status" value="1"/>
</dbReference>
<dbReference type="PANTHER" id="PTHR21677:SF1">
    <property type="entry name" value="PROTEIN CRAMPED-LIKE"/>
    <property type="match status" value="1"/>
</dbReference>
<feature type="compositionally biased region" description="Basic residues" evidence="9">
    <location>
        <begin position="155"/>
        <end position="164"/>
    </location>
</feature>
<dbReference type="InterPro" id="IPR019987">
    <property type="entry name" value="GTP-bd_ribosome_bio_YsxC"/>
</dbReference>
<keyword evidence="8" id="KW-0539">Nucleus</keyword>
<dbReference type="FunFam" id="1.10.10.60:FF:000287">
    <property type="entry name" value="TSL-kinase interacting protein 1"/>
    <property type="match status" value="1"/>
</dbReference>
<dbReference type="Gene3D" id="3.40.50.300">
    <property type="entry name" value="P-loop containing nucleotide triphosphate hydrolases"/>
    <property type="match status" value="1"/>
</dbReference>
<dbReference type="GO" id="GO:0003682">
    <property type="term" value="F:chromatin binding"/>
    <property type="evidence" value="ECO:0007669"/>
    <property type="project" value="InterPro"/>
</dbReference>
<comment type="similarity">
    <text evidence="2">Belongs to the TRAFAC class TrmE-Era-EngA-EngB-Septin-like GTPase superfamily. EngB GTPase family.</text>
</comment>
<dbReference type="Proteomes" id="UP001157418">
    <property type="component" value="Unassembled WGS sequence"/>
</dbReference>
<dbReference type="GO" id="GO:0005525">
    <property type="term" value="F:GTP binding"/>
    <property type="evidence" value="ECO:0007669"/>
    <property type="project" value="UniProtKB-KW"/>
</dbReference>
<dbReference type="PROSITE" id="PS51706">
    <property type="entry name" value="G_ENGB"/>
    <property type="match status" value="1"/>
</dbReference>
<dbReference type="PROSITE" id="PS50090">
    <property type="entry name" value="MYB_LIKE"/>
    <property type="match status" value="1"/>
</dbReference>
<evidence type="ECO:0000259" key="12">
    <source>
        <dbReference type="PROSITE" id="PS51706"/>
    </source>
</evidence>
<keyword evidence="3" id="KW-0479">Metal-binding</keyword>
<evidence type="ECO:0000313" key="14">
    <source>
        <dbReference type="Proteomes" id="UP001157418"/>
    </source>
</evidence>
<comment type="caution">
    <text evidence="13">The sequence shown here is derived from an EMBL/GenBank/DDBJ whole genome shotgun (WGS) entry which is preliminary data.</text>
</comment>
<dbReference type="SUPFAM" id="SSF46689">
    <property type="entry name" value="Homeodomain-like"/>
    <property type="match status" value="1"/>
</dbReference>
<dbReference type="GO" id="GO:0003677">
    <property type="term" value="F:DNA binding"/>
    <property type="evidence" value="ECO:0007669"/>
    <property type="project" value="UniProtKB-KW"/>
</dbReference>
<dbReference type="InterPro" id="IPR027417">
    <property type="entry name" value="P-loop_NTPase"/>
</dbReference>
<evidence type="ECO:0000313" key="13">
    <source>
        <dbReference type="EMBL" id="CAH1451619.1"/>
    </source>
</evidence>
<evidence type="ECO:0000256" key="6">
    <source>
        <dbReference type="ARBA" id="ARBA00023125"/>
    </source>
</evidence>
<dbReference type="CDD" id="cd00167">
    <property type="entry name" value="SANT"/>
    <property type="match status" value="1"/>
</dbReference>
<dbReference type="InterPro" id="IPR017884">
    <property type="entry name" value="SANT_dom"/>
</dbReference>
<dbReference type="CDD" id="cd01876">
    <property type="entry name" value="YihA_EngB"/>
    <property type="match status" value="1"/>
</dbReference>
<dbReference type="HAMAP" id="MF_00321">
    <property type="entry name" value="GTPase_EngB"/>
    <property type="match status" value="1"/>
</dbReference>
<feature type="domain" description="EngB-type G" evidence="12">
    <location>
        <begin position="728"/>
        <end position="908"/>
    </location>
</feature>
<evidence type="ECO:0000256" key="4">
    <source>
        <dbReference type="ARBA" id="ARBA00022741"/>
    </source>
</evidence>
<name>A0AAU9PN11_9ASTR</name>
<dbReference type="InterPro" id="IPR055315">
    <property type="entry name" value="Cramped-like"/>
</dbReference>
<feature type="compositionally biased region" description="Basic and acidic residues" evidence="9">
    <location>
        <begin position="488"/>
        <end position="504"/>
    </location>
</feature>
<evidence type="ECO:0000259" key="10">
    <source>
        <dbReference type="PROSITE" id="PS50090"/>
    </source>
</evidence>
<dbReference type="InterPro" id="IPR001005">
    <property type="entry name" value="SANT/Myb"/>
</dbReference>
<evidence type="ECO:0000256" key="7">
    <source>
        <dbReference type="ARBA" id="ARBA00023134"/>
    </source>
</evidence>
<evidence type="ECO:0008006" key="15">
    <source>
        <dbReference type="Google" id="ProtNLM"/>
    </source>
</evidence>
<dbReference type="PANTHER" id="PTHR21677">
    <property type="entry name" value="CRAMPED PROTEIN"/>
    <property type="match status" value="1"/>
</dbReference>
<dbReference type="InterPro" id="IPR006073">
    <property type="entry name" value="GTP-bd"/>
</dbReference>
<dbReference type="GO" id="GO:0046872">
    <property type="term" value="F:metal ion binding"/>
    <property type="evidence" value="ECO:0007669"/>
    <property type="project" value="UniProtKB-KW"/>
</dbReference>
<evidence type="ECO:0000256" key="3">
    <source>
        <dbReference type="ARBA" id="ARBA00022723"/>
    </source>
</evidence>
<dbReference type="EMBL" id="CAKMRJ010005745">
    <property type="protein sequence ID" value="CAH1451619.1"/>
    <property type="molecule type" value="Genomic_DNA"/>
</dbReference>
<keyword evidence="14" id="KW-1185">Reference proteome</keyword>
<accession>A0AAU9PN11</accession>
<dbReference type="GO" id="GO:0005634">
    <property type="term" value="C:nucleus"/>
    <property type="evidence" value="ECO:0007669"/>
    <property type="project" value="TreeGrafter"/>
</dbReference>
<evidence type="ECO:0000256" key="5">
    <source>
        <dbReference type="ARBA" id="ARBA00022842"/>
    </source>
</evidence>
<keyword evidence="7" id="KW-0342">GTP-binding</keyword>
<dbReference type="InterPro" id="IPR030393">
    <property type="entry name" value="G_ENGB_dom"/>
</dbReference>
<evidence type="ECO:0000259" key="11">
    <source>
        <dbReference type="PROSITE" id="PS51293"/>
    </source>
</evidence>
<feature type="region of interest" description="Disordered" evidence="9">
    <location>
        <begin position="155"/>
        <end position="193"/>
    </location>
</feature>
<feature type="region of interest" description="Disordered" evidence="9">
    <location>
        <begin position="474"/>
        <end position="506"/>
    </location>
</feature>
<dbReference type="Pfam" id="PF00249">
    <property type="entry name" value="Myb_DNA-binding"/>
    <property type="match status" value="1"/>
</dbReference>
<reference evidence="13 14" key="1">
    <citation type="submission" date="2022-01" db="EMBL/GenBank/DDBJ databases">
        <authorList>
            <person name="Xiong W."/>
            <person name="Schranz E."/>
        </authorList>
    </citation>
    <scope>NUCLEOTIDE SEQUENCE [LARGE SCALE GENOMIC DNA]</scope>
</reference>
<protein>
    <recommendedName>
        <fullName evidence="15">EngB-type G domain-containing protein</fullName>
    </recommendedName>
</protein>
<dbReference type="InterPro" id="IPR009057">
    <property type="entry name" value="Homeodomain-like_sf"/>
</dbReference>
<evidence type="ECO:0000256" key="8">
    <source>
        <dbReference type="ARBA" id="ARBA00023242"/>
    </source>
</evidence>
<organism evidence="13 14">
    <name type="scientific">Lactuca virosa</name>
    <dbReference type="NCBI Taxonomy" id="75947"/>
    <lineage>
        <taxon>Eukaryota</taxon>
        <taxon>Viridiplantae</taxon>
        <taxon>Streptophyta</taxon>
        <taxon>Embryophyta</taxon>
        <taxon>Tracheophyta</taxon>
        <taxon>Spermatophyta</taxon>
        <taxon>Magnoliopsida</taxon>
        <taxon>eudicotyledons</taxon>
        <taxon>Gunneridae</taxon>
        <taxon>Pentapetalae</taxon>
        <taxon>asterids</taxon>
        <taxon>campanulids</taxon>
        <taxon>Asterales</taxon>
        <taxon>Asteraceae</taxon>
        <taxon>Cichorioideae</taxon>
        <taxon>Cichorieae</taxon>
        <taxon>Lactucinae</taxon>
        <taxon>Lactuca</taxon>
    </lineage>
</organism>
<dbReference type="SMART" id="SM00717">
    <property type="entry name" value="SANT"/>
    <property type="match status" value="1"/>
</dbReference>
<proteinExistence type="inferred from homology"/>
<feature type="domain" description="SANT" evidence="11">
    <location>
        <begin position="50"/>
        <end position="96"/>
    </location>
</feature>
<evidence type="ECO:0000256" key="9">
    <source>
        <dbReference type="SAM" id="MobiDB-lite"/>
    </source>
</evidence>
<keyword evidence="4" id="KW-0547">Nucleotide-binding</keyword>
<dbReference type="AlphaFoldDB" id="A0AAU9PN11"/>
<evidence type="ECO:0000256" key="1">
    <source>
        <dbReference type="ARBA" id="ARBA00001946"/>
    </source>
</evidence>
<dbReference type="Gene3D" id="1.20.58.1880">
    <property type="match status" value="1"/>
</dbReference>
<keyword evidence="6" id="KW-0238">DNA-binding</keyword>
<comment type="cofactor">
    <cofactor evidence="1">
        <name>Mg(2+)</name>
        <dbReference type="ChEBI" id="CHEBI:18420"/>
    </cofactor>
</comment>
<evidence type="ECO:0000256" key="2">
    <source>
        <dbReference type="ARBA" id="ARBA00009638"/>
    </source>
</evidence>
<dbReference type="NCBIfam" id="TIGR03598">
    <property type="entry name" value="GTPase_YsxC"/>
    <property type="match status" value="1"/>
</dbReference>
<feature type="compositionally biased region" description="Polar residues" evidence="9">
    <location>
        <begin position="474"/>
        <end position="487"/>
    </location>
</feature>
<gene>
    <name evidence="13" type="ORF">LVIROSA_LOCUS36971</name>
</gene>
<sequence>MESQIPFDKEASTSTQQHDDVFIKDVITSETNHVASSQPVKKATRQWAAWTRQEEESFFTALRQVGKNFEKITSRVQSKNKDQVRHYYYRLVRRMNKLLGPELSLDAKNSKDTNAAMLRWWSLLEKHSCKASKLHLKPRRFKMFLETLEHQLLKDRKKNIRKRSTTTQGGNGSHPVKPPRQRRRSGTAPTTTDAYKKWEKAAIAGVSLVADAAEHLERTALDKLADTVQDLQGGDKGSDPIPKTKSIIPPVPIFHQNILSSMKLKLQLFPVDETTRRALEMDNHNPHLELTLSTRKKISSVLEHMTRKWGSSTVAASGELKLVPYDVQTSNLSNSQKWNQDSALTAGDVYALIGSPPVFRLRYGWFGKGEESNNVNNGIGGSVGMGLSTLEWVDSLTNISVGDLLSEVSHNAVGPTPCHQQISYSCDSFDAAIAAHINKNHDAKNNGFHCTAIQSSIYDAEETCDAFSFPKNNTEKPQMIPSASLNQKSREPEEPKECEFDENHIPPPKDLTSLTDMYWPESLGALDLDVASCRYHDTGDVILSDSLGLGGLNCSLDAFQSCSFFGLEKKDTTTLTTLGPPASSSHGEINEKFEKQSTMAFLTHFPVAPIHHHSSSLFTRFFLSPKPKTLLIFATLSPSHFSSTSTIIPSPSSSLETFQEISLPEETPLQIAQEKLFIPPDTEISSEKPPRILRGSNIVLSKYARDAQIVSAEFVKSSVETDACPSDGSPEFALVGRSNVGKSSLLNSIVRRKKLALTSKKPGKTQCINHFRINDSWYLVDLPGYGYASAPHELKQDWNKFTKDYFLNRSTLVSVFLLIDASIPAKKIDLEYASWLGQNQVPMTIVFTKCDKRKKKKNGGKHPEENVQDFQDLISKYFDAVPPWIMTSSLTNQGRDEILLHMSQLRNYWLNH</sequence>